<reference evidence="1 2" key="1">
    <citation type="journal article" date="2022" name="Hortic Res">
        <title>A haplotype resolved chromosomal level avocado genome allows analysis of novel avocado genes.</title>
        <authorList>
            <person name="Nath O."/>
            <person name="Fletcher S.J."/>
            <person name="Hayward A."/>
            <person name="Shaw L.M."/>
            <person name="Masouleh A.K."/>
            <person name="Furtado A."/>
            <person name="Henry R.J."/>
            <person name="Mitter N."/>
        </authorList>
    </citation>
    <scope>NUCLEOTIDE SEQUENCE [LARGE SCALE GENOMIC DNA]</scope>
    <source>
        <strain evidence="2">cv. Hass</strain>
    </source>
</reference>
<evidence type="ECO:0000313" key="2">
    <source>
        <dbReference type="Proteomes" id="UP001234297"/>
    </source>
</evidence>
<dbReference type="EMBL" id="CM056816">
    <property type="protein sequence ID" value="KAJ8632765.1"/>
    <property type="molecule type" value="Genomic_DNA"/>
</dbReference>
<proteinExistence type="predicted"/>
<gene>
    <name evidence="1" type="ORF">MRB53_026101</name>
</gene>
<protein>
    <submittedName>
        <fullName evidence="1">Uncharacterized protein</fullName>
    </submittedName>
</protein>
<accession>A0ACC2LHM1</accession>
<evidence type="ECO:0000313" key="1">
    <source>
        <dbReference type="EMBL" id="KAJ8632765.1"/>
    </source>
</evidence>
<dbReference type="Proteomes" id="UP001234297">
    <property type="component" value="Chromosome 8"/>
</dbReference>
<name>A0ACC2LHM1_PERAE</name>
<keyword evidence="2" id="KW-1185">Reference proteome</keyword>
<organism evidence="1 2">
    <name type="scientific">Persea americana</name>
    <name type="common">Avocado</name>
    <dbReference type="NCBI Taxonomy" id="3435"/>
    <lineage>
        <taxon>Eukaryota</taxon>
        <taxon>Viridiplantae</taxon>
        <taxon>Streptophyta</taxon>
        <taxon>Embryophyta</taxon>
        <taxon>Tracheophyta</taxon>
        <taxon>Spermatophyta</taxon>
        <taxon>Magnoliopsida</taxon>
        <taxon>Magnoliidae</taxon>
        <taxon>Laurales</taxon>
        <taxon>Lauraceae</taxon>
        <taxon>Persea</taxon>
    </lineage>
</organism>
<sequence>MMVSSDKDKSEKGSKGERRRLKGYNLVIPAILRDWRAFSILLLLHPIFAAILRPMFSLSKIEHKMILPPHLLSLPLVEALKGELERLFLDKVIPNLGLCISVYDILKVEDGFIVPGEGAPTYKVIFRLVMFRPFVGEILDGKIEKSGPAGLRLTLGFFSDIHVPVHLIPSPNRMENGIWIWLYGSSEEGVNEMFLDLNQQIRFRVLSIKYPPIPNEPKNDAEPFAPMEITASIFEDGLGPVSWWE</sequence>
<comment type="caution">
    <text evidence="1">The sequence shown here is derived from an EMBL/GenBank/DDBJ whole genome shotgun (WGS) entry which is preliminary data.</text>
</comment>